<accession>E8UZP2</accession>
<dbReference type="InterPro" id="IPR050313">
    <property type="entry name" value="Carb_Metab_HTH_regulators"/>
</dbReference>
<dbReference type="SUPFAM" id="SSF46785">
    <property type="entry name" value="Winged helix' DNA-binding domain"/>
    <property type="match status" value="1"/>
</dbReference>
<dbReference type="PANTHER" id="PTHR30363:SF44">
    <property type="entry name" value="AGA OPERON TRANSCRIPTIONAL REPRESSOR-RELATED"/>
    <property type="match status" value="1"/>
</dbReference>
<dbReference type="Pfam" id="PF08220">
    <property type="entry name" value="HTH_DeoR"/>
    <property type="match status" value="1"/>
</dbReference>
<proteinExistence type="predicted"/>
<dbReference type="InterPro" id="IPR014036">
    <property type="entry name" value="DeoR-like_C"/>
</dbReference>
<reference evidence="5 6" key="1">
    <citation type="journal article" date="2012" name="Stand. Genomic Sci.">
        <title>Complete genome sequence of Terriglobus saanensis type strain SP1PR4(T), an Acidobacteria from tundra soil.</title>
        <authorList>
            <person name="Rawat S.R."/>
            <person name="Mannisto M.K."/>
            <person name="Starovoytov V."/>
            <person name="Goodwin L."/>
            <person name="Nolan M."/>
            <person name="Hauser L."/>
            <person name="Land M."/>
            <person name="Davenport K.W."/>
            <person name="Woyke T."/>
            <person name="Haggblom M.M."/>
        </authorList>
    </citation>
    <scope>NUCLEOTIDE SEQUENCE</scope>
    <source>
        <strain evidence="6">ATCC BAA-1853 / DSM 23119 / SP1PR4</strain>
    </source>
</reference>
<keyword evidence="3" id="KW-0804">Transcription</keyword>
<dbReference type="eggNOG" id="COG1349">
    <property type="taxonomic scope" value="Bacteria"/>
</dbReference>
<dbReference type="STRING" id="401053.AciPR4_3632"/>
<dbReference type="InterPro" id="IPR037171">
    <property type="entry name" value="NagB/RpiA_transferase-like"/>
</dbReference>
<evidence type="ECO:0000259" key="4">
    <source>
        <dbReference type="PROSITE" id="PS51000"/>
    </source>
</evidence>
<feature type="domain" description="HTH deoR-type" evidence="4">
    <location>
        <begin position="52"/>
        <end position="107"/>
    </location>
</feature>
<dbReference type="InterPro" id="IPR018356">
    <property type="entry name" value="Tscrpt_reg_HTH_DeoR_CS"/>
</dbReference>
<gene>
    <name evidence="5" type="ordered locus">AciPR4_3632</name>
</gene>
<keyword evidence="6" id="KW-1185">Reference proteome</keyword>
<dbReference type="PROSITE" id="PS51000">
    <property type="entry name" value="HTH_DEOR_2"/>
    <property type="match status" value="1"/>
</dbReference>
<dbReference type="RefSeq" id="WP_013570115.1">
    <property type="nucleotide sequence ID" value="NC_014963.1"/>
</dbReference>
<dbReference type="GO" id="GO:0003677">
    <property type="term" value="F:DNA binding"/>
    <property type="evidence" value="ECO:0007669"/>
    <property type="project" value="UniProtKB-KW"/>
</dbReference>
<evidence type="ECO:0000256" key="1">
    <source>
        <dbReference type="ARBA" id="ARBA00023015"/>
    </source>
</evidence>
<dbReference type="PRINTS" id="PR00037">
    <property type="entry name" value="HTHLACR"/>
</dbReference>
<dbReference type="InterPro" id="IPR036388">
    <property type="entry name" value="WH-like_DNA-bd_sf"/>
</dbReference>
<dbReference type="SUPFAM" id="SSF100950">
    <property type="entry name" value="NagB/RpiA/CoA transferase-like"/>
    <property type="match status" value="1"/>
</dbReference>
<sequence>MINFHMKLQFDEEMDKSPFRALPASIAWKYRKMAVLFLVRPWKWVAMNEIAELSRLDSIVQMLKINTSASISEIAQACHVSQMTVRRDLQKLVESGQVIRIPGGARIEHWRGAERSFFERLQKMSAAKRSIGAAASALVADGESVVLDSGTTTLYVARELRARRDVVVFTFSLAVLEELTSAEGIRVELTGGVYRASSHDLIGHAVAKSLSSIFAGTVIFGAAAISFTRGVMVHDPDTQHELLQAGKRKVLVVDSSKIGTEATYRLCGIHECDLIVTDKGISDDDLARLRQITEVEVAE</sequence>
<dbReference type="SMART" id="SM01134">
    <property type="entry name" value="DeoRC"/>
    <property type="match status" value="1"/>
</dbReference>
<evidence type="ECO:0000256" key="3">
    <source>
        <dbReference type="ARBA" id="ARBA00023163"/>
    </source>
</evidence>
<dbReference type="InterPro" id="IPR001034">
    <property type="entry name" value="DeoR_HTH"/>
</dbReference>
<keyword evidence="1" id="KW-0805">Transcription regulation</keyword>
<keyword evidence="2" id="KW-0238">DNA-binding</keyword>
<dbReference type="HOGENOM" id="CLU_060699_3_1_0"/>
<evidence type="ECO:0000313" key="5">
    <source>
        <dbReference type="EMBL" id="ADV84385.1"/>
    </source>
</evidence>
<evidence type="ECO:0000313" key="6">
    <source>
        <dbReference type="Proteomes" id="UP000006844"/>
    </source>
</evidence>
<dbReference type="AlphaFoldDB" id="E8UZP2"/>
<dbReference type="Gene3D" id="1.10.10.10">
    <property type="entry name" value="Winged helix-like DNA-binding domain superfamily/Winged helix DNA-binding domain"/>
    <property type="match status" value="1"/>
</dbReference>
<dbReference type="InterPro" id="IPR036390">
    <property type="entry name" value="WH_DNA-bd_sf"/>
</dbReference>
<dbReference type="PANTHER" id="PTHR30363">
    <property type="entry name" value="HTH-TYPE TRANSCRIPTIONAL REGULATOR SRLR-RELATED"/>
    <property type="match status" value="1"/>
</dbReference>
<dbReference type="Proteomes" id="UP000006844">
    <property type="component" value="Chromosome"/>
</dbReference>
<dbReference type="SMART" id="SM00420">
    <property type="entry name" value="HTH_DEOR"/>
    <property type="match status" value="1"/>
</dbReference>
<dbReference type="EMBL" id="CP002467">
    <property type="protein sequence ID" value="ADV84385.1"/>
    <property type="molecule type" value="Genomic_DNA"/>
</dbReference>
<dbReference type="KEGG" id="tsa:AciPR4_3632"/>
<dbReference type="GO" id="GO:0003700">
    <property type="term" value="F:DNA-binding transcription factor activity"/>
    <property type="evidence" value="ECO:0007669"/>
    <property type="project" value="InterPro"/>
</dbReference>
<dbReference type="Pfam" id="PF00455">
    <property type="entry name" value="DeoRC"/>
    <property type="match status" value="1"/>
</dbReference>
<protein>
    <submittedName>
        <fullName evidence="5">Transcriptional regulator, DeoR family</fullName>
    </submittedName>
</protein>
<dbReference type="PROSITE" id="PS00894">
    <property type="entry name" value="HTH_DEOR_1"/>
    <property type="match status" value="1"/>
</dbReference>
<organism evidence="5 6">
    <name type="scientific">Terriglobus saanensis (strain ATCC BAA-1853 / DSM 23119 / SP1PR4)</name>
    <dbReference type="NCBI Taxonomy" id="401053"/>
    <lineage>
        <taxon>Bacteria</taxon>
        <taxon>Pseudomonadati</taxon>
        <taxon>Acidobacteriota</taxon>
        <taxon>Terriglobia</taxon>
        <taxon>Terriglobales</taxon>
        <taxon>Acidobacteriaceae</taxon>
        <taxon>Terriglobus</taxon>
    </lineage>
</organism>
<evidence type="ECO:0000256" key="2">
    <source>
        <dbReference type="ARBA" id="ARBA00023125"/>
    </source>
</evidence>
<name>E8UZP2_TERSS</name>